<dbReference type="RefSeq" id="WP_044188229.1">
    <property type="nucleotide sequence ID" value="NZ_BGIS01000082.1"/>
</dbReference>
<gene>
    <name evidence="1" type="ORF">R8G00_20605</name>
</gene>
<comment type="caution">
    <text evidence="1">The sequence shown here is derived from an EMBL/GenBank/DDBJ whole genome shotgun (WGS) entry which is preliminary data.</text>
</comment>
<proteinExistence type="predicted"/>
<dbReference type="EMBL" id="JAWPMK010000002">
    <property type="protein sequence ID" value="MDW9351923.1"/>
    <property type="molecule type" value="Genomic_DNA"/>
</dbReference>
<reference evidence="1" key="1">
    <citation type="submission" date="2023-10" db="EMBL/GenBank/DDBJ databases">
        <title>Draft Genome Sequence of a Shiga toxin-producing Escherichia coli strain from deer meat showing an IS-element integration in the B-subunit of the Shiga toxin Stx2b gene.</title>
        <authorList>
            <person name="Projahn M."/>
            <person name="Borowiak M."/>
        </authorList>
    </citation>
    <scope>NUCLEOTIDE SEQUENCE</scope>
    <source>
        <strain evidence="1">BfR-EC-18960</strain>
    </source>
</reference>
<evidence type="ECO:0000313" key="2">
    <source>
        <dbReference type="Proteomes" id="UP001271591"/>
    </source>
</evidence>
<organism evidence="1 2">
    <name type="scientific">Escherichia coli</name>
    <dbReference type="NCBI Taxonomy" id="562"/>
    <lineage>
        <taxon>Bacteria</taxon>
        <taxon>Pseudomonadati</taxon>
        <taxon>Pseudomonadota</taxon>
        <taxon>Gammaproteobacteria</taxon>
        <taxon>Enterobacterales</taxon>
        <taxon>Enterobacteriaceae</taxon>
        <taxon>Escherichia</taxon>
    </lineage>
</organism>
<name>A0AAP6B1G5_ECOLX</name>
<sequence length="64" mass="7504">MSYDDELIKMLKSVIEIVDKIPEVPPSSDDKHDQIRDLANDVREKVLHKYPRKSSWNFSKGPTY</sequence>
<protein>
    <submittedName>
        <fullName evidence="1">Uncharacterized protein</fullName>
    </submittedName>
</protein>
<dbReference type="AlphaFoldDB" id="A0AAP6B1G5"/>
<dbReference type="Proteomes" id="UP001271591">
    <property type="component" value="Unassembled WGS sequence"/>
</dbReference>
<accession>A0AAP6B1G5</accession>
<evidence type="ECO:0000313" key="1">
    <source>
        <dbReference type="EMBL" id="MDW9351923.1"/>
    </source>
</evidence>